<evidence type="ECO:0000313" key="2">
    <source>
        <dbReference type="Proteomes" id="UP001500843"/>
    </source>
</evidence>
<evidence type="ECO:0000313" key="1">
    <source>
        <dbReference type="EMBL" id="GAA4694171.1"/>
    </source>
</evidence>
<proteinExistence type="predicted"/>
<reference evidence="2" key="1">
    <citation type="journal article" date="2019" name="Int. J. Syst. Evol. Microbiol.">
        <title>The Global Catalogue of Microorganisms (GCM) 10K type strain sequencing project: providing services to taxonomists for standard genome sequencing and annotation.</title>
        <authorList>
            <consortium name="The Broad Institute Genomics Platform"/>
            <consortium name="The Broad Institute Genome Sequencing Center for Infectious Disease"/>
            <person name="Wu L."/>
            <person name="Ma J."/>
        </authorList>
    </citation>
    <scope>NUCLEOTIDE SEQUENCE [LARGE SCALE GENOMIC DNA]</scope>
    <source>
        <strain evidence="2">JCM 17975</strain>
    </source>
</reference>
<sequence>MPGACSQGQQVISQHDEKPELGHLQVDSACLSVADGWIWDMPVYADQIRPAKLVLAALSTMVLEDLGPQGGISWWRDLDAPRSILIADYLVGLTHSTASNLEQTVMHRDKLKSAWTTEGMRLGARIRAGQGKPEMLSQLTDQDQNRSVEIDAHLSGFFRATGSVLDTLVGLIVGTAGLATPLVRADWAIVRKSADEKKVKTLLTGTDGGRRAQLDLLERVRVLAADGGDWLDWTLDFRNTQVHRATRTTLMMRDPKRATGIVNPLPRHPAQTEGESLAITYSRAIEEAMLTEDALDTLNFIFHHLHGLTVQVTRLCVNVWQTRRDDPVLIAQPSKQWPKLLQGDQRHFAGAVPDGRLPRGNTMLVGPEGAMRLQRGLFLDEHRRTWQRWLNEDAEESQASSPK</sequence>
<organism evidence="1 2">
    <name type="scientific">Promicromonospora umidemergens</name>
    <dbReference type="NCBI Taxonomy" id="629679"/>
    <lineage>
        <taxon>Bacteria</taxon>
        <taxon>Bacillati</taxon>
        <taxon>Actinomycetota</taxon>
        <taxon>Actinomycetes</taxon>
        <taxon>Micrococcales</taxon>
        <taxon>Promicromonosporaceae</taxon>
        <taxon>Promicromonospora</taxon>
    </lineage>
</organism>
<dbReference type="EMBL" id="BAABHM010000006">
    <property type="protein sequence ID" value="GAA4694171.1"/>
    <property type="molecule type" value="Genomic_DNA"/>
</dbReference>
<accession>A0ABP8WSZ9</accession>
<dbReference type="Proteomes" id="UP001500843">
    <property type="component" value="Unassembled WGS sequence"/>
</dbReference>
<protein>
    <submittedName>
        <fullName evidence="1">Uncharacterized protein</fullName>
    </submittedName>
</protein>
<comment type="caution">
    <text evidence="1">The sequence shown here is derived from an EMBL/GenBank/DDBJ whole genome shotgun (WGS) entry which is preliminary data.</text>
</comment>
<keyword evidence="2" id="KW-1185">Reference proteome</keyword>
<gene>
    <name evidence="1" type="ORF">GCM10023198_12310</name>
</gene>
<name>A0ABP8WSZ9_9MICO</name>
<dbReference type="RefSeq" id="WP_253870482.1">
    <property type="nucleotide sequence ID" value="NZ_BAABHM010000006.1"/>
</dbReference>